<evidence type="ECO:0000256" key="5">
    <source>
        <dbReference type="ARBA" id="ARBA00022723"/>
    </source>
</evidence>
<keyword evidence="16" id="KW-1185">Reference proteome</keyword>
<reference evidence="15" key="1">
    <citation type="submission" date="2018-05" db="EMBL/GenBank/DDBJ databases">
        <authorList>
            <person name="Pedro S.L.S."/>
            <person name="Freitas R.C."/>
            <person name="Barreto A.S."/>
            <person name="Lima A.O.S."/>
        </authorList>
    </citation>
    <scope>NUCLEOTIDE SEQUENCE</scope>
    <source>
        <strain evidence="15">BP203</strain>
        <tissue evidence="15">Muscle</tissue>
    </source>
</reference>
<keyword evidence="5" id="KW-0479">Metal-binding</keyword>
<evidence type="ECO:0000259" key="13">
    <source>
        <dbReference type="PROSITE" id="PS51044"/>
    </source>
</evidence>
<dbReference type="InterPro" id="IPR036361">
    <property type="entry name" value="SAP_dom_sf"/>
</dbReference>
<dbReference type="InterPro" id="IPR038654">
    <property type="entry name" value="PINIT_sf"/>
</dbReference>
<comment type="pathway">
    <text evidence="2">Protein modification; protein sumoylation.</text>
</comment>
<dbReference type="SUPFAM" id="SSF68906">
    <property type="entry name" value="SAP domain"/>
    <property type="match status" value="1"/>
</dbReference>
<feature type="domain" description="SP-RING-type" evidence="13">
    <location>
        <begin position="239"/>
        <end position="326"/>
    </location>
</feature>
<evidence type="ECO:0000256" key="10">
    <source>
        <dbReference type="PROSITE-ProRule" id="PRU00452"/>
    </source>
</evidence>
<evidence type="ECO:0000313" key="15">
    <source>
        <dbReference type="EMBL" id="NIG58197.1"/>
    </source>
</evidence>
<evidence type="ECO:0000256" key="11">
    <source>
        <dbReference type="SAM" id="MobiDB-lite"/>
    </source>
</evidence>
<evidence type="ECO:0008006" key="17">
    <source>
        <dbReference type="Google" id="ProtNLM"/>
    </source>
</evidence>
<evidence type="ECO:0000259" key="12">
    <source>
        <dbReference type="PROSITE" id="PS50800"/>
    </source>
</evidence>
<feature type="region of interest" description="Disordered" evidence="11">
    <location>
        <begin position="226"/>
        <end position="252"/>
    </location>
</feature>
<comment type="caution">
    <text evidence="15">The sequence shown here is derived from an EMBL/GenBank/DDBJ whole genome shotgun (WGS) entry which is preliminary data.</text>
</comment>
<organism evidence="15 16">
    <name type="scientific">Pontoporia blainvillei</name>
    <name type="common">Franciscana</name>
    <name type="synonym">Delphinus blainvillei</name>
    <dbReference type="NCBI Taxonomy" id="48723"/>
    <lineage>
        <taxon>Eukaryota</taxon>
        <taxon>Metazoa</taxon>
        <taxon>Chordata</taxon>
        <taxon>Craniata</taxon>
        <taxon>Vertebrata</taxon>
        <taxon>Euteleostomi</taxon>
        <taxon>Mammalia</taxon>
        <taxon>Eutheria</taxon>
        <taxon>Laurasiatheria</taxon>
        <taxon>Artiodactyla</taxon>
        <taxon>Whippomorpha</taxon>
        <taxon>Cetacea</taxon>
        <taxon>Odontoceti</taxon>
        <taxon>Pontoporiidae</taxon>
        <taxon>Pontoporia</taxon>
    </lineage>
</organism>
<keyword evidence="4" id="KW-0808">Transferase</keyword>
<evidence type="ECO:0000256" key="6">
    <source>
        <dbReference type="ARBA" id="ARBA00022771"/>
    </source>
</evidence>
<evidence type="ECO:0000256" key="1">
    <source>
        <dbReference type="ARBA" id="ARBA00004123"/>
    </source>
</evidence>
<name>A0ABX0S258_PONBL</name>
<dbReference type="Pfam" id="PF02037">
    <property type="entry name" value="SAP"/>
    <property type="match status" value="1"/>
</dbReference>
<dbReference type="PROSITE" id="PS50800">
    <property type="entry name" value="SAP"/>
    <property type="match status" value="1"/>
</dbReference>
<dbReference type="Gene3D" id="2.60.120.780">
    <property type="entry name" value="PINIT domain"/>
    <property type="match status" value="1"/>
</dbReference>
<dbReference type="PANTHER" id="PTHR10782">
    <property type="entry name" value="ZINC FINGER MIZ DOMAIN-CONTAINING PROTEIN"/>
    <property type="match status" value="1"/>
</dbReference>
<evidence type="ECO:0000256" key="8">
    <source>
        <dbReference type="ARBA" id="ARBA00022833"/>
    </source>
</evidence>
<feature type="domain" description="SAP" evidence="12">
    <location>
        <begin position="2"/>
        <end position="36"/>
    </location>
</feature>
<dbReference type="SMART" id="SM00513">
    <property type="entry name" value="SAP"/>
    <property type="match status" value="1"/>
</dbReference>
<sequence length="561" mass="60739">MVMSFRVSELQVLLGFAGRNKSGRKHELLAKALHLLKSSCAPSVQMKIKELYRRRFPRKTLGPSDLSLLSLPPGTPPVGSPGPLAPIPSALLAPGTLLGPKREVDMHPPLPQPVHPDVTMKPLPFYEIYGELIRPTTLASTSSQRFEEAHFTFALTPQQVQQILTSREVLPGAKCDYTIQVQLRFCLCETSCPQEDYFPPNLFVKVNGKLCPLPKASDLRQGVLTRPSLPPSLPQGYLPPTKNGAEPKRPSRPINITPLARLSATVPNTIVVNWSSEFGRSFDAALYLQMNEKKPTWTCPVCDKKAPYDSLIIDGLFMEILNSCTDCDEIQFMEDGSWCPMKPKKEASEVCPPPGYGLDGLQYSPVQEGNPSENKKKVEVIDLTIESSSDEEDLPPTKKHCPVTSAAIPALPGSKGVLTSGHQPSSVLRSPAMGTLGGDFLSSLPLHEYPPAFPLGADIQGLDLFSFLQTESQHYGPSVITSLDEQDALGHFFQYRGTPSHFLGPLGPTLGSSHRSTTPAPPPGRVSSIVAPGGNLREGHGGPLPSGPSLTGCRSDIISLD</sequence>
<comment type="subcellular location">
    <subcellularLocation>
        <location evidence="1">Nucleus</location>
    </subcellularLocation>
</comment>
<dbReference type="Pfam" id="PF14324">
    <property type="entry name" value="PINIT"/>
    <property type="match status" value="1"/>
</dbReference>
<comment type="similarity">
    <text evidence="3">Belongs to the PIAS family.</text>
</comment>
<feature type="domain" description="PINIT" evidence="14">
    <location>
        <begin position="106"/>
        <end position="292"/>
    </location>
</feature>
<keyword evidence="9" id="KW-0539">Nucleus</keyword>
<protein>
    <recommendedName>
        <fullName evidence="17">Protein inhibitor of activated STAT 3</fullName>
    </recommendedName>
</protein>
<dbReference type="PROSITE" id="PS51044">
    <property type="entry name" value="ZF_SP_RING"/>
    <property type="match status" value="1"/>
</dbReference>
<accession>A0ABX0S258</accession>
<dbReference type="EMBL" id="PGGH01025205">
    <property type="protein sequence ID" value="NIG58197.1"/>
    <property type="molecule type" value="Genomic_DNA"/>
</dbReference>
<feature type="region of interest" description="Disordered" evidence="11">
    <location>
        <begin position="506"/>
        <end position="551"/>
    </location>
</feature>
<dbReference type="InterPro" id="IPR003034">
    <property type="entry name" value="SAP_dom"/>
</dbReference>
<dbReference type="Proteomes" id="UP001165941">
    <property type="component" value="Unassembled WGS sequence"/>
</dbReference>
<evidence type="ECO:0000259" key="14">
    <source>
        <dbReference type="PROSITE" id="PS51466"/>
    </source>
</evidence>
<keyword evidence="7" id="KW-0833">Ubl conjugation pathway</keyword>
<evidence type="ECO:0000313" key="16">
    <source>
        <dbReference type="Proteomes" id="UP001165941"/>
    </source>
</evidence>
<evidence type="ECO:0000256" key="3">
    <source>
        <dbReference type="ARBA" id="ARBA00005383"/>
    </source>
</evidence>
<evidence type="ECO:0000256" key="2">
    <source>
        <dbReference type="ARBA" id="ARBA00004718"/>
    </source>
</evidence>
<dbReference type="InterPro" id="IPR004181">
    <property type="entry name" value="Znf_MIZ"/>
</dbReference>
<dbReference type="PROSITE" id="PS51466">
    <property type="entry name" value="PINIT"/>
    <property type="match status" value="1"/>
</dbReference>
<gene>
    <name evidence="15" type="ORF">BU61_803</name>
</gene>
<proteinExistence type="inferred from homology"/>
<dbReference type="InterPro" id="IPR023321">
    <property type="entry name" value="PINIT"/>
</dbReference>
<dbReference type="Gene3D" id="1.10.720.30">
    <property type="entry name" value="SAP domain"/>
    <property type="match status" value="1"/>
</dbReference>
<keyword evidence="8" id="KW-0862">Zinc</keyword>
<keyword evidence="6 10" id="KW-0863">Zinc-finger</keyword>
<evidence type="ECO:0000256" key="4">
    <source>
        <dbReference type="ARBA" id="ARBA00022679"/>
    </source>
</evidence>
<evidence type="ECO:0000256" key="9">
    <source>
        <dbReference type="ARBA" id="ARBA00023242"/>
    </source>
</evidence>
<evidence type="ECO:0000256" key="7">
    <source>
        <dbReference type="ARBA" id="ARBA00022786"/>
    </source>
</evidence>
<dbReference type="PANTHER" id="PTHR10782:SF10">
    <property type="entry name" value="E3 SUMO-PROTEIN LIGASE PIAS3"/>
    <property type="match status" value="1"/>
</dbReference>